<keyword evidence="2 3" id="KW-0694">RNA-binding</keyword>
<dbReference type="Gene3D" id="3.30.56.10">
    <property type="match status" value="1"/>
</dbReference>
<dbReference type="InterPro" id="IPR002547">
    <property type="entry name" value="tRNA-bd_dom"/>
</dbReference>
<dbReference type="InterPro" id="IPR012340">
    <property type="entry name" value="NA-bd_OB-fold"/>
</dbReference>
<evidence type="ECO:0000256" key="2">
    <source>
        <dbReference type="ARBA" id="ARBA00022884"/>
    </source>
</evidence>
<dbReference type="PROSITE" id="PS50886">
    <property type="entry name" value="TRBD"/>
    <property type="match status" value="1"/>
</dbReference>
<evidence type="ECO:0000259" key="4">
    <source>
        <dbReference type="PROSITE" id="PS50886"/>
    </source>
</evidence>
<organism evidence="5 6">
    <name type="scientific">Formosimonas limnophila</name>
    <dbReference type="NCBI Taxonomy" id="1384487"/>
    <lineage>
        <taxon>Bacteria</taxon>
        <taxon>Pseudomonadati</taxon>
        <taxon>Pseudomonadota</taxon>
        <taxon>Betaproteobacteria</taxon>
        <taxon>Burkholderiales</taxon>
        <taxon>Burkholderiaceae</taxon>
        <taxon>Formosimonas</taxon>
    </lineage>
</organism>
<keyword evidence="1 3" id="KW-0820">tRNA-binding</keyword>
<proteinExistence type="predicted"/>
<comment type="caution">
    <text evidence="5">The sequence shown here is derived from an EMBL/GenBank/DDBJ whole genome shotgun (WGS) entry which is preliminary data.</text>
</comment>
<dbReference type="Proteomes" id="UP000614287">
    <property type="component" value="Unassembled WGS sequence"/>
</dbReference>
<gene>
    <name evidence="5" type="ORF">GCM10009007_09710</name>
</gene>
<keyword evidence="6" id="KW-1185">Reference proteome</keyword>
<sequence>MQFSEQWLRTWLNPSMTTEELGDTLTMGDLEVDRFAPAAPAFTGIVVGQILSMEKHPDADKLNVSQVDACTGEFLHVI</sequence>
<dbReference type="RefSeq" id="WP_189492439.1">
    <property type="nucleotide sequence ID" value="NZ_BMZG01000004.1"/>
</dbReference>
<accession>A0A8J3CMW1</accession>
<name>A0A8J3CMW1_9BURK</name>
<dbReference type="SUPFAM" id="SSF50249">
    <property type="entry name" value="Nucleic acid-binding proteins"/>
    <property type="match status" value="1"/>
</dbReference>
<evidence type="ECO:0000256" key="1">
    <source>
        <dbReference type="ARBA" id="ARBA00022555"/>
    </source>
</evidence>
<reference evidence="5" key="1">
    <citation type="journal article" date="2014" name="Int. J. Syst. Evol. Microbiol.">
        <title>Complete genome sequence of Corynebacterium casei LMG S-19264T (=DSM 44701T), isolated from a smear-ripened cheese.</title>
        <authorList>
            <consortium name="US DOE Joint Genome Institute (JGI-PGF)"/>
            <person name="Walter F."/>
            <person name="Albersmeier A."/>
            <person name="Kalinowski J."/>
            <person name="Ruckert C."/>
        </authorList>
    </citation>
    <scope>NUCLEOTIDE SEQUENCE</scope>
    <source>
        <strain evidence="5">KCTC 32501</strain>
    </source>
</reference>
<reference evidence="5" key="2">
    <citation type="submission" date="2020-09" db="EMBL/GenBank/DDBJ databases">
        <authorList>
            <person name="Sun Q."/>
            <person name="Kim S."/>
        </authorList>
    </citation>
    <scope>NUCLEOTIDE SEQUENCE</scope>
    <source>
        <strain evidence="5">KCTC 32501</strain>
    </source>
</reference>
<evidence type="ECO:0000313" key="5">
    <source>
        <dbReference type="EMBL" id="GHA70914.1"/>
    </source>
</evidence>
<dbReference type="InterPro" id="IPR009061">
    <property type="entry name" value="DNA-bd_dom_put_sf"/>
</dbReference>
<dbReference type="AlphaFoldDB" id="A0A8J3CMW1"/>
<dbReference type="Gene3D" id="2.40.50.140">
    <property type="entry name" value="Nucleic acid-binding proteins"/>
    <property type="match status" value="1"/>
</dbReference>
<dbReference type="SUPFAM" id="SSF46955">
    <property type="entry name" value="Putative DNA-binding domain"/>
    <property type="match status" value="1"/>
</dbReference>
<dbReference type="EMBL" id="BMZG01000004">
    <property type="protein sequence ID" value="GHA70914.1"/>
    <property type="molecule type" value="Genomic_DNA"/>
</dbReference>
<feature type="domain" description="TRNA-binding" evidence="4">
    <location>
        <begin position="39"/>
        <end position="78"/>
    </location>
</feature>
<dbReference type="Pfam" id="PF01588">
    <property type="entry name" value="tRNA_bind"/>
    <property type="match status" value="1"/>
</dbReference>
<evidence type="ECO:0000256" key="3">
    <source>
        <dbReference type="PROSITE-ProRule" id="PRU00209"/>
    </source>
</evidence>
<protein>
    <recommendedName>
        <fullName evidence="4">tRNA-binding domain-containing protein</fullName>
    </recommendedName>
</protein>
<dbReference type="GO" id="GO:0000049">
    <property type="term" value="F:tRNA binding"/>
    <property type="evidence" value="ECO:0007669"/>
    <property type="project" value="UniProtKB-UniRule"/>
</dbReference>
<evidence type="ECO:0000313" key="6">
    <source>
        <dbReference type="Proteomes" id="UP000614287"/>
    </source>
</evidence>